<gene>
    <name evidence="5" type="ordered locus">Gura_0415</name>
</gene>
<dbReference type="KEGG" id="gur:Gura_0415"/>
<sequence length="299" mass="32548">MPILSSQSQPVMKRMPVHPGTLLIGALLALCLTAAGLVPGRLEAHTLQDEKLPNVGVDEKPGAQVPLDLPFTDQDGRKVRLGDYLTGGPVILTLNYYSCPTLCPLIFRNLSDTIIAIKGLLPGKDYRIVTVSIDQEETTAMARAKSGETWRMLPGLANPERNWPFLLGTETAIERLTKTVGMRYVRLEKNNYAHPSVILVLTPAGKVARYLYGIEQRPADLKLALLEAADGKIGGSPFLNQVLLYCYHYDPIGKKYALAAVNVMKIGGGAVLLLMGVLLFSLWRRDKGGAETRGKKTGG</sequence>
<dbReference type="Proteomes" id="UP000006695">
    <property type="component" value="Chromosome"/>
</dbReference>
<dbReference type="PROSITE" id="PS51352">
    <property type="entry name" value="THIOREDOXIN_2"/>
    <property type="match status" value="1"/>
</dbReference>
<proteinExistence type="inferred from homology"/>
<dbReference type="HOGENOM" id="CLU_058434_2_0_7"/>
<keyword evidence="3" id="KW-0472">Membrane</keyword>
<feature type="domain" description="Thioredoxin" evidence="4">
    <location>
        <begin position="59"/>
        <end position="231"/>
    </location>
</feature>
<dbReference type="SUPFAM" id="SSF52833">
    <property type="entry name" value="Thioredoxin-like"/>
    <property type="match status" value="1"/>
</dbReference>
<keyword evidence="6" id="KW-1185">Reference proteome</keyword>
<evidence type="ECO:0000313" key="6">
    <source>
        <dbReference type="Proteomes" id="UP000006695"/>
    </source>
</evidence>
<reference evidence="5 6" key="1">
    <citation type="submission" date="2007-05" db="EMBL/GenBank/DDBJ databases">
        <title>Complete sequence of Geobacter uraniireducens Rf4.</title>
        <authorList>
            <consortium name="US DOE Joint Genome Institute"/>
            <person name="Copeland A."/>
            <person name="Lucas S."/>
            <person name="Lapidus A."/>
            <person name="Barry K."/>
            <person name="Detter J.C."/>
            <person name="Glavina del Rio T."/>
            <person name="Hammon N."/>
            <person name="Israni S."/>
            <person name="Dalin E."/>
            <person name="Tice H."/>
            <person name="Pitluck S."/>
            <person name="Chertkov O."/>
            <person name="Brettin T."/>
            <person name="Bruce D."/>
            <person name="Han C."/>
            <person name="Schmutz J."/>
            <person name="Larimer F."/>
            <person name="Land M."/>
            <person name="Hauser L."/>
            <person name="Kyrpides N."/>
            <person name="Mikhailova N."/>
            <person name="Shelobolina E."/>
            <person name="Aklujkar M."/>
            <person name="Lovley D."/>
            <person name="Richardson P."/>
        </authorList>
    </citation>
    <scope>NUCLEOTIDE SEQUENCE [LARGE SCALE GENOMIC DNA]</scope>
    <source>
        <strain evidence="5 6">Rf4</strain>
    </source>
</reference>
<evidence type="ECO:0000259" key="4">
    <source>
        <dbReference type="PROSITE" id="PS51352"/>
    </source>
</evidence>
<dbReference type="STRING" id="351605.Gura_0415"/>
<dbReference type="PANTHER" id="PTHR12151:SF8">
    <property type="entry name" value="THIOREDOXIN DOMAIN-CONTAINING PROTEIN"/>
    <property type="match status" value="1"/>
</dbReference>
<dbReference type="PANTHER" id="PTHR12151">
    <property type="entry name" value="ELECTRON TRANSPORT PROTIN SCO1/SENC FAMILY MEMBER"/>
    <property type="match status" value="1"/>
</dbReference>
<dbReference type="CDD" id="cd02968">
    <property type="entry name" value="SCO"/>
    <property type="match status" value="1"/>
</dbReference>
<dbReference type="InterPro" id="IPR036249">
    <property type="entry name" value="Thioredoxin-like_sf"/>
</dbReference>
<keyword evidence="2" id="KW-0186">Copper</keyword>
<dbReference type="Pfam" id="PF02630">
    <property type="entry name" value="SCO1-SenC"/>
    <property type="match status" value="1"/>
</dbReference>
<dbReference type="InterPro" id="IPR013766">
    <property type="entry name" value="Thioredoxin_domain"/>
</dbReference>
<accession>A5GCS4</accession>
<keyword evidence="3" id="KW-1133">Transmembrane helix</keyword>
<dbReference type="EMBL" id="CP000698">
    <property type="protein sequence ID" value="ABQ24631.1"/>
    <property type="molecule type" value="Genomic_DNA"/>
</dbReference>
<evidence type="ECO:0000256" key="3">
    <source>
        <dbReference type="SAM" id="Phobius"/>
    </source>
</evidence>
<feature type="transmembrane region" description="Helical" evidence="3">
    <location>
        <begin position="256"/>
        <end position="283"/>
    </location>
</feature>
<dbReference type="InterPro" id="IPR003782">
    <property type="entry name" value="SCO1/SenC"/>
</dbReference>
<evidence type="ECO:0000313" key="5">
    <source>
        <dbReference type="EMBL" id="ABQ24631.1"/>
    </source>
</evidence>
<evidence type="ECO:0000256" key="2">
    <source>
        <dbReference type="ARBA" id="ARBA00023008"/>
    </source>
</evidence>
<name>A5GCS4_GEOUR</name>
<comment type="similarity">
    <text evidence="1">Belongs to the SCO1/2 family.</text>
</comment>
<organism evidence="5 6">
    <name type="scientific">Geotalea uraniireducens (strain Rf4)</name>
    <name type="common">Geobacter uraniireducens</name>
    <dbReference type="NCBI Taxonomy" id="351605"/>
    <lineage>
        <taxon>Bacteria</taxon>
        <taxon>Pseudomonadati</taxon>
        <taxon>Thermodesulfobacteriota</taxon>
        <taxon>Desulfuromonadia</taxon>
        <taxon>Geobacterales</taxon>
        <taxon>Geobacteraceae</taxon>
        <taxon>Geotalea</taxon>
    </lineage>
</organism>
<evidence type="ECO:0000256" key="1">
    <source>
        <dbReference type="ARBA" id="ARBA00010996"/>
    </source>
</evidence>
<dbReference type="Gene3D" id="3.40.30.10">
    <property type="entry name" value="Glutaredoxin"/>
    <property type="match status" value="1"/>
</dbReference>
<keyword evidence="3" id="KW-0812">Transmembrane</keyword>
<protein>
    <submittedName>
        <fullName evidence="5">Uncharacterized protein SCO1/SenC/PrrC involved in biogenesis of respiratory and photosynthetic systems-like protein</fullName>
    </submittedName>
</protein>
<dbReference type="AlphaFoldDB" id="A5GCS4"/>